<gene>
    <name evidence="1" type="ORF">FN976_17590</name>
</gene>
<dbReference type="Proteomes" id="UP000318199">
    <property type="component" value="Unassembled WGS sequence"/>
</dbReference>
<evidence type="ECO:0000313" key="2">
    <source>
        <dbReference type="Proteomes" id="UP000318199"/>
    </source>
</evidence>
<keyword evidence="2" id="KW-1185">Reference proteome</keyword>
<name>A0A562ZMS4_9BURK</name>
<comment type="caution">
    <text evidence="1">The sequence shown here is derived from an EMBL/GenBank/DDBJ whole genome shotgun (WGS) entry which is preliminary data.</text>
</comment>
<accession>A0A562ZMS4</accession>
<protein>
    <submittedName>
        <fullName evidence="1">Uncharacterized protein</fullName>
    </submittedName>
</protein>
<reference evidence="1 2" key="1">
    <citation type="submission" date="2019-07" db="EMBL/GenBank/DDBJ databases">
        <title>Caenimonas sedimenti sp. nov., isolated from activated sludge.</title>
        <authorList>
            <person name="Xu J."/>
        </authorList>
    </citation>
    <scope>NUCLEOTIDE SEQUENCE [LARGE SCALE GENOMIC DNA]</scope>
    <source>
        <strain evidence="1 2">HX-9-20</strain>
    </source>
</reference>
<dbReference type="EMBL" id="VOBQ01000014">
    <property type="protein sequence ID" value="TWO69646.1"/>
    <property type="molecule type" value="Genomic_DNA"/>
</dbReference>
<dbReference type="RefSeq" id="WP_145894362.1">
    <property type="nucleotide sequence ID" value="NZ_VOBQ01000014.1"/>
</dbReference>
<dbReference type="AlphaFoldDB" id="A0A562ZMS4"/>
<organism evidence="1 2">
    <name type="scientific">Caenimonas sedimenti</name>
    <dbReference type="NCBI Taxonomy" id="2596921"/>
    <lineage>
        <taxon>Bacteria</taxon>
        <taxon>Pseudomonadati</taxon>
        <taxon>Pseudomonadota</taxon>
        <taxon>Betaproteobacteria</taxon>
        <taxon>Burkholderiales</taxon>
        <taxon>Comamonadaceae</taxon>
        <taxon>Caenimonas</taxon>
    </lineage>
</organism>
<evidence type="ECO:0000313" key="1">
    <source>
        <dbReference type="EMBL" id="TWO69646.1"/>
    </source>
</evidence>
<sequence length="184" mass="20739">MARKTLEHLLLELQRSLPAAEALTWDDVGDLEFTIEKVLGERHRIHLHMDESLSKLPGSLKSLYYALDYFQTASTFQGEVAGEGMLSAIYNVSGSDLQHSREVFKRMDAELSAAIERLCELAALVMPTSPKKSWITLNPHEDPYRIIGDDANEKIATLEEEFDSRLKTMWARTFAALGEAQRAV</sequence>
<proteinExistence type="predicted"/>